<reference evidence="19" key="1">
    <citation type="journal article" date="2023" name="Science">
        <title>Genome structures resolve the early diversification of teleost fishes.</title>
        <authorList>
            <person name="Parey E."/>
            <person name="Louis A."/>
            <person name="Montfort J."/>
            <person name="Bouchez O."/>
            <person name="Roques C."/>
            <person name="Iampietro C."/>
            <person name="Lluch J."/>
            <person name="Castinel A."/>
            <person name="Donnadieu C."/>
            <person name="Desvignes T."/>
            <person name="Floi Bucao C."/>
            <person name="Jouanno E."/>
            <person name="Wen M."/>
            <person name="Mejri S."/>
            <person name="Dirks R."/>
            <person name="Jansen H."/>
            <person name="Henkel C."/>
            <person name="Chen W.J."/>
            <person name="Zahm M."/>
            <person name="Cabau C."/>
            <person name="Klopp C."/>
            <person name="Thompson A.W."/>
            <person name="Robinson-Rechavi M."/>
            <person name="Braasch I."/>
            <person name="Lecointre G."/>
            <person name="Bobe J."/>
            <person name="Postlethwait J.H."/>
            <person name="Berthelot C."/>
            <person name="Roest Crollius H."/>
            <person name="Guiguen Y."/>
        </authorList>
    </citation>
    <scope>NUCLEOTIDE SEQUENCE</scope>
    <source>
        <strain evidence="19">NC1722</strain>
    </source>
</reference>
<dbReference type="InterPro" id="IPR000198">
    <property type="entry name" value="RhoGAP_dom"/>
</dbReference>
<dbReference type="GO" id="GO:0005524">
    <property type="term" value="F:ATP binding"/>
    <property type="evidence" value="ECO:0007669"/>
    <property type="project" value="UniProtKB-UniRule"/>
</dbReference>
<dbReference type="GO" id="GO:0016887">
    <property type="term" value="F:ATP hydrolysis activity"/>
    <property type="evidence" value="ECO:0007669"/>
    <property type="project" value="TreeGrafter"/>
</dbReference>
<dbReference type="InterPro" id="IPR046987">
    <property type="entry name" value="Myo9"/>
</dbReference>
<feature type="region of interest" description="Disordered" evidence="14">
    <location>
        <begin position="130"/>
        <end position="160"/>
    </location>
</feature>
<evidence type="ECO:0000256" key="10">
    <source>
        <dbReference type="ARBA" id="ARBA00023123"/>
    </source>
</evidence>
<dbReference type="PROSITE" id="PS50081">
    <property type="entry name" value="ZF_DAG_PE_2"/>
    <property type="match status" value="1"/>
</dbReference>
<dbReference type="SUPFAM" id="SSF52540">
    <property type="entry name" value="P-loop containing nucleoside triphosphate hydrolases"/>
    <property type="match status" value="1"/>
</dbReference>
<dbReference type="Proteomes" id="UP001221898">
    <property type="component" value="Unassembled WGS sequence"/>
</dbReference>
<evidence type="ECO:0000256" key="4">
    <source>
        <dbReference type="ARBA" id="ARBA00022723"/>
    </source>
</evidence>
<evidence type="ECO:0000313" key="19">
    <source>
        <dbReference type="EMBL" id="KAJ8373293.1"/>
    </source>
</evidence>
<comment type="caution">
    <text evidence="19">The sequence shown here is derived from an EMBL/GenBank/DDBJ whole genome shotgun (WGS) entry which is preliminary data.</text>
</comment>
<keyword evidence="4" id="KW-0479">Metal-binding</keyword>
<dbReference type="InterPro" id="IPR008936">
    <property type="entry name" value="Rho_GTPase_activation_prot"/>
</dbReference>
<dbReference type="GO" id="GO:0000146">
    <property type="term" value="F:microfilament motor activity"/>
    <property type="evidence" value="ECO:0007669"/>
    <property type="project" value="InterPro"/>
</dbReference>
<evidence type="ECO:0000256" key="13">
    <source>
        <dbReference type="SAM" id="Coils"/>
    </source>
</evidence>
<keyword evidence="7" id="KW-0862">Zinc</keyword>
<evidence type="ECO:0000256" key="14">
    <source>
        <dbReference type="SAM" id="MobiDB-lite"/>
    </source>
</evidence>
<keyword evidence="12" id="KW-0009">Actin-binding</keyword>
<name>A0AAD7W2I6_9TELE</name>
<dbReference type="Gene3D" id="1.10.10.820">
    <property type="match status" value="1"/>
</dbReference>
<evidence type="ECO:0000256" key="3">
    <source>
        <dbReference type="ARBA" id="ARBA00022490"/>
    </source>
</evidence>
<dbReference type="SMART" id="SM00242">
    <property type="entry name" value="MYSc"/>
    <property type="match status" value="1"/>
</dbReference>
<evidence type="ECO:0000256" key="7">
    <source>
        <dbReference type="ARBA" id="ARBA00022833"/>
    </source>
</evidence>
<dbReference type="EMBL" id="JAINUG010000366">
    <property type="protein sequence ID" value="KAJ8373293.1"/>
    <property type="molecule type" value="Genomic_DNA"/>
</dbReference>
<dbReference type="GO" id="GO:0072673">
    <property type="term" value="P:lamellipodium morphogenesis"/>
    <property type="evidence" value="ECO:0007669"/>
    <property type="project" value="TreeGrafter"/>
</dbReference>
<dbReference type="Gene3D" id="1.20.58.530">
    <property type="match status" value="1"/>
</dbReference>
<evidence type="ECO:0000259" key="16">
    <source>
        <dbReference type="PROSITE" id="PS50200"/>
    </source>
</evidence>
<keyword evidence="3" id="KW-0963">Cytoplasm</keyword>
<dbReference type="Pfam" id="PF00612">
    <property type="entry name" value="IQ"/>
    <property type="match status" value="2"/>
</dbReference>
<dbReference type="GO" id="GO:0001726">
    <property type="term" value="C:ruffle"/>
    <property type="evidence" value="ECO:0007669"/>
    <property type="project" value="TreeGrafter"/>
</dbReference>
<dbReference type="GO" id="GO:0005096">
    <property type="term" value="F:GTPase activator activity"/>
    <property type="evidence" value="ECO:0007669"/>
    <property type="project" value="InterPro"/>
</dbReference>
<keyword evidence="20" id="KW-1185">Reference proteome</keyword>
<dbReference type="PANTHER" id="PTHR46184:SF2">
    <property type="entry name" value="UNCONVENTIONAL MYOSIN-IXB"/>
    <property type="match status" value="1"/>
</dbReference>
<proteinExistence type="inferred from homology"/>
<evidence type="ECO:0000256" key="5">
    <source>
        <dbReference type="ARBA" id="ARBA00022741"/>
    </source>
</evidence>
<feature type="region of interest" description="Disordered" evidence="14">
    <location>
        <begin position="1282"/>
        <end position="1304"/>
    </location>
</feature>
<dbReference type="Gene3D" id="1.10.555.10">
    <property type="entry name" value="Rho GTPase activation protein"/>
    <property type="match status" value="1"/>
</dbReference>
<keyword evidence="11 12" id="KW-0505">Motor protein</keyword>
<dbReference type="Pfam" id="PF00620">
    <property type="entry name" value="RhoGAP"/>
    <property type="match status" value="1"/>
</dbReference>
<dbReference type="Gene3D" id="1.20.5.190">
    <property type="match status" value="1"/>
</dbReference>
<dbReference type="InterPro" id="IPR036961">
    <property type="entry name" value="Kinesin_motor_dom_sf"/>
</dbReference>
<comment type="similarity">
    <text evidence="2 12">Belongs to the TRAFAC class myosin-kinesin ATPase superfamily. Myosin family.</text>
</comment>
<organism evidence="19 20">
    <name type="scientific">Aldrovandia affinis</name>
    <dbReference type="NCBI Taxonomy" id="143900"/>
    <lineage>
        <taxon>Eukaryota</taxon>
        <taxon>Metazoa</taxon>
        <taxon>Chordata</taxon>
        <taxon>Craniata</taxon>
        <taxon>Vertebrata</taxon>
        <taxon>Euteleostomi</taxon>
        <taxon>Actinopterygii</taxon>
        <taxon>Neopterygii</taxon>
        <taxon>Teleostei</taxon>
        <taxon>Notacanthiformes</taxon>
        <taxon>Halosauridae</taxon>
        <taxon>Aldrovandia</taxon>
    </lineage>
</organism>
<dbReference type="InterPro" id="IPR000048">
    <property type="entry name" value="IQ_motif_EF-hand-BS"/>
</dbReference>
<evidence type="ECO:0000256" key="9">
    <source>
        <dbReference type="ARBA" id="ARBA00023054"/>
    </source>
</evidence>
<dbReference type="GO" id="GO:0005737">
    <property type="term" value="C:cytoplasm"/>
    <property type="evidence" value="ECO:0007669"/>
    <property type="project" value="UniProtKB-SubCell"/>
</dbReference>
<dbReference type="SMART" id="SM00324">
    <property type="entry name" value="RhoGAP"/>
    <property type="match status" value="1"/>
</dbReference>
<feature type="compositionally biased region" description="Acidic residues" evidence="14">
    <location>
        <begin position="1884"/>
        <end position="1895"/>
    </location>
</feature>
<dbReference type="SUPFAM" id="SSF48350">
    <property type="entry name" value="GTPase activation domain, GAP"/>
    <property type="match status" value="1"/>
</dbReference>
<feature type="region of interest" description="Disordered" evidence="14">
    <location>
        <begin position="1152"/>
        <end position="1177"/>
    </location>
</feature>
<dbReference type="GO" id="GO:0030027">
    <property type="term" value="C:lamellipodium"/>
    <property type="evidence" value="ECO:0007669"/>
    <property type="project" value="TreeGrafter"/>
</dbReference>
<feature type="coiled-coil region" evidence="13">
    <location>
        <begin position="1712"/>
        <end position="1742"/>
    </location>
</feature>
<dbReference type="PROSITE" id="PS00479">
    <property type="entry name" value="ZF_DAG_PE_1"/>
    <property type="match status" value="1"/>
</dbReference>
<keyword evidence="6" id="KW-0863">Zinc-finger</keyword>
<feature type="compositionally biased region" description="Basic residues" evidence="14">
    <location>
        <begin position="1166"/>
        <end position="1177"/>
    </location>
</feature>
<feature type="region of interest" description="Actin-binding" evidence="12">
    <location>
        <begin position="841"/>
        <end position="863"/>
    </location>
</feature>
<feature type="domain" description="Myosin motor" evidence="18">
    <location>
        <begin position="159"/>
        <end position="939"/>
    </location>
</feature>
<feature type="compositionally biased region" description="Gly residues" evidence="14">
    <location>
        <begin position="1078"/>
        <end position="1094"/>
    </location>
</feature>
<dbReference type="SUPFAM" id="SSF57889">
    <property type="entry name" value="Cysteine-rich domain"/>
    <property type="match status" value="1"/>
</dbReference>
<dbReference type="GO" id="GO:0051015">
    <property type="term" value="F:actin filament binding"/>
    <property type="evidence" value="ECO:0007669"/>
    <property type="project" value="TreeGrafter"/>
</dbReference>
<feature type="region of interest" description="Disordered" evidence="14">
    <location>
        <begin position="1749"/>
        <end position="1771"/>
    </location>
</feature>
<evidence type="ECO:0000256" key="12">
    <source>
        <dbReference type="PROSITE-ProRule" id="PRU00782"/>
    </source>
</evidence>
<feature type="region of interest" description="Disordered" evidence="14">
    <location>
        <begin position="1205"/>
        <end position="1261"/>
    </location>
</feature>
<dbReference type="InterPro" id="IPR027417">
    <property type="entry name" value="P-loop_NTPase"/>
</dbReference>
<evidence type="ECO:0000256" key="6">
    <source>
        <dbReference type="ARBA" id="ARBA00022771"/>
    </source>
</evidence>
<dbReference type="PANTHER" id="PTHR46184">
    <property type="entry name" value="UNCONVENTIONAL MYOSIN-IXB-LIKE PROTEIN"/>
    <property type="match status" value="1"/>
</dbReference>
<evidence type="ECO:0000256" key="8">
    <source>
        <dbReference type="ARBA" id="ARBA00022840"/>
    </source>
</evidence>
<feature type="region of interest" description="Disordered" evidence="14">
    <location>
        <begin position="1818"/>
        <end position="1895"/>
    </location>
</feature>
<dbReference type="Gene3D" id="3.30.60.20">
    <property type="match status" value="1"/>
</dbReference>
<keyword evidence="5 12" id="KW-0547">Nucleotide-binding</keyword>
<feature type="region of interest" description="Disordered" evidence="14">
    <location>
        <begin position="1074"/>
        <end position="1101"/>
    </location>
</feature>
<dbReference type="Gene3D" id="1.20.120.720">
    <property type="entry name" value="Myosin VI head, motor domain, U50 subdomain"/>
    <property type="match status" value="1"/>
</dbReference>
<dbReference type="GO" id="GO:0030048">
    <property type="term" value="P:actin filament-based movement"/>
    <property type="evidence" value="ECO:0007669"/>
    <property type="project" value="TreeGrafter"/>
</dbReference>
<dbReference type="InterPro" id="IPR000159">
    <property type="entry name" value="RA_dom"/>
</dbReference>
<sequence>MSVTNGGGASEGAGGGGYVLSIYPRLQRDTAACCTLVVSRDATATSVVQEAGATLGLGGAEPGGGGAGWGRSRAGAEPGGALLYQLVEVREPSGAESVLEGGDRPVDRVLLWPPHARDQHPQSEGYYFHLQERGDGHPGDGHPGDPSDGHPGDGDPPELEVGDLCHLPLLTEAGILAHLVARFHANKIYTYAGGILLALNPFRFLPVYNPKYVKLYDGHAPGRLEPHVFAVADRAFCGMLRRRGSQCIVITGESGSGKTQNANFLLHCLTTLRRKGYSYGVERTVLGAGPVLEAFGNAKTVHNDNSSRFGKFIQVNYLESGVVRGAVVKTYLLEKSRVVSREPSERNFHVFYYLLAGASEEERLELKLLQPDDYFYLTQQGFPVEEKDGLCHEFKRLHQAMEMIGFLPATKKQIFSVLSAVLHLGNLTFTCRETPMGQRLEAGPPETLNTLSHLLQVKKEMLVEALTKRKTLVADGTLSSPYSQSEALTVRDSLAKALYSSLFHWIVLRINHSLLNKKDIEDTVLPQQPPLSIGVLDMFGFEDCRNNSFDQFCINYANEHMQYYFNQHNFKQKQEEYEAEGLTWENINYRDNSGIIHLISTQPSGLLPLLDQESNNPHGTDQTLLANFQLQHHESSFFSAAPEVEPTFTIHHFARKVKYQAQYLRVKNRDHVHAGVLAVLRRSDRSFVRGLMGMNPAAIFRWGVIRAAVHLTAAFKQAARCRAAKNAGLLKRGSRTSIGNLRRKSSTTVERIQSRSSLLEFSFDRSEESPLEILEDIFASYEKRKRSRGSRQKQLIPKSLINARSLSYIVGVTLHDLTTTSRLHLHYKKTPSISTQFQVSLYNLLKTLEEAEPFFIQCICSNAEKKEMCVDEALVLEQLQYSGLLETVKIQREGYSAKYTFQEFTETFGELLPKDAAEPQRDIPVLLQNIGLDPSTYQIHLPDRLQPIPTYDLPCVPEGATAAAAAGEAAGPAEPAGDAQDSAGAALVPSILSVPVPGQSPKHFLRMRAAAIVIQRWWRGVQEESHHRAAAMIQALWRGSHQRAEYLKQRASIVKMQALVRASSARRRCRSLENELGGVPGGGQAETGEAGKGGAVRYDKRTATREKAERWKDRRSEGAYLDTSQQLLNLKDRRARVLMPQGLSLSLDNVSKLSSSESDSPVQVRFRQRRRRKRRLAHARSGLMLQSRELEDEYWTFPLPPMSPAPPLQRAPHAPRAKPRVQFKSPTETIPEEPTVSCRRRKSSGSSPVTTPERYGSRPIRPRFREKGRDWFLSRFWTGAHRESAPEEPQSQLPPSEGQVRSRPLDPLQWAEPLQPLHSYQPRHARLHAVERLLEREITSGSELRHLDEFLGNQVNDLRSRVKNLSGTESIFLTATMAFRETIKGMYSLSKPQIRYKGLLKNYQDKVTSLAGQKQKSEVKLVVNLFQSVLDGFIRGELKRQEAEPAKPSKKQKKRWSKAKCESILDHMLSTYQVNIMQSCDQCGSYIWGMEKAFMCCSCKMVCHKKCLSRISTDCSTLCAQKYDGESDSLQFGVRVCLLISSSNPVPVVMEKLLGHLEMNGLYTEGIYRKSGSARCGRELHHLLDNDLQSVSLEEYPIHTIAGLVKKWLRELPDPLMTFTHYNDFLRAVELPEKKEKLRAVYKVLDQLPSANFNTLERLFFHLVIVAKEEAYNRMTPNSLAIVFAPCLLRSPDTSDPFMSMNDVGKTTMCVEMLINEQIKRYNEKMEEIEQLELAEALAINQLRLRRQNTVMEKEPPVPESGPPDSDTEEKSLMERDDLAYRLPELEQPGSDHDNLDSEASMSCESLQDAHFGNTYAEGKAEQSGSDSPGSSRAPHTAPETRQEPSGRRKDGVQSLYIAPSQDPIDCQPAQEASRPLSETDIPYIDEESEEGPCL</sequence>
<feature type="domain" description="Ras-associating" evidence="16">
    <location>
        <begin position="16"/>
        <end position="135"/>
    </location>
</feature>
<dbReference type="SMART" id="SM00314">
    <property type="entry name" value="RA"/>
    <property type="match status" value="1"/>
</dbReference>
<dbReference type="PROSITE" id="PS50096">
    <property type="entry name" value="IQ"/>
    <property type="match status" value="2"/>
</dbReference>
<dbReference type="CDD" id="cd23767">
    <property type="entry name" value="IQCD"/>
    <property type="match status" value="1"/>
</dbReference>
<dbReference type="SMART" id="SM00109">
    <property type="entry name" value="C1"/>
    <property type="match status" value="1"/>
</dbReference>
<feature type="domain" description="Phorbol-ester/DAG-type" evidence="15">
    <location>
        <begin position="1466"/>
        <end position="1515"/>
    </location>
</feature>
<gene>
    <name evidence="19" type="ORF">AAFF_G00266490</name>
</gene>
<feature type="domain" description="Rho-GAP" evidence="17">
    <location>
        <begin position="1528"/>
        <end position="1722"/>
    </location>
</feature>
<feature type="compositionally biased region" description="Basic and acidic residues" evidence="14">
    <location>
        <begin position="1839"/>
        <end position="1852"/>
    </location>
</feature>
<evidence type="ECO:0000259" key="18">
    <source>
        <dbReference type="PROSITE" id="PS51456"/>
    </source>
</evidence>
<keyword evidence="10 12" id="KW-0518">Myosin</keyword>
<comment type="subcellular location">
    <subcellularLocation>
        <location evidence="1">Cytoplasm</location>
    </subcellularLocation>
</comment>
<evidence type="ECO:0000256" key="1">
    <source>
        <dbReference type="ARBA" id="ARBA00004496"/>
    </source>
</evidence>
<dbReference type="InterPro" id="IPR002219">
    <property type="entry name" value="PKC_DAG/PE"/>
</dbReference>
<dbReference type="PROSITE" id="PS51456">
    <property type="entry name" value="MYOSIN_MOTOR"/>
    <property type="match status" value="1"/>
</dbReference>
<keyword evidence="9 13" id="KW-0175">Coiled coil</keyword>
<dbReference type="InterPro" id="IPR046349">
    <property type="entry name" value="C1-like_sf"/>
</dbReference>
<feature type="compositionally biased region" description="Polar residues" evidence="14">
    <location>
        <begin position="1152"/>
        <end position="1161"/>
    </location>
</feature>
<dbReference type="GO" id="GO:0035556">
    <property type="term" value="P:intracellular signal transduction"/>
    <property type="evidence" value="ECO:0007669"/>
    <property type="project" value="InterPro"/>
</dbReference>
<dbReference type="Gene3D" id="3.40.850.10">
    <property type="entry name" value="Kinesin motor domain"/>
    <property type="match status" value="2"/>
</dbReference>
<dbReference type="SMART" id="SM00015">
    <property type="entry name" value="IQ"/>
    <property type="match status" value="3"/>
</dbReference>
<protein>
    <recommendedName>
        <fullName evidence="21">Unconventional myosin-IXb</fullName>
    </recommendedName>
</protein>
<dbReference type="InterPro" id="IPR001609">
    <property type="entry name" value="Myosin_head_motor_dom-like"/>
</dbReference>
<feature type="binding site" evidence="12">
    <location>
        <begin position="252"/>
        <end position="259"/>
    </location>
    <ligand>
        <name>ATP</name>
        <dbReference type="ChEBI" id="CHEBI:30616"/>
    </ligand>
</feature>
<dbReference type="PROSITE" id="PS50238">
    <property type="entry name" value="RHOGAP"/>
    <property type="match status" value="1"/>
</dbReference>
<dbReference type="Pfam" id="PF00063">
    <property type="entry name" value="Myosin_head"/>
    <property type="match status" value="2"/>
</dbReference>
<evidence type="ECO:0000259" key="17">
    <source>
        <dbReference type="PROSITE" id="PS50238"/>
    </source>
</evidence>
<evidence type="ECO:0000256" key="11">
    <source>
        <dbReference type="ARBA" id="ARBA00023175"/>
    </source>
</evidence>
<dbReference type="GO" id="GO:0005884">
    <property type="term" value="C:actin filament"/>
    <property type="evidence" value="ECO:0007669"/>
    <property type="project" value="TreeGrafter"/>
</dbReference>
<evidence type="ECO:0008006" key="21">
    <source>
        <dbReference type="Google" id="ProtNLM"/>
    </source>
</evidence>
<dbReference type="GO" id="GO:0016459">
    <property type="term" value="C:myosin complex"/>
    <property type="evidence" value="ECO:0007669"/>
    <property type="project" value="UniProtKB-KW"/>
</dbReference>
<accession>A0AAD7W2I6</accession>
<feature type="compositionally biased region" description="Basic and acidic residues" evidence="14">
    <location>
        <begin position="130"/>
        <end position="153"/>
    </location>
</feature>
<evidence type="ECO:0000256" key="2">
    <source>
        <dbReference type="ARBA" id="ARBA00008314"/>
    </source>
</evidence>
<evidence type="ECO:0000313" key="20">
    <source>
        <dbReference type="Proteomes" id="UP001221898"/>
    </source>
</evidence>
<feature type="compositionally biased region" description="Low complexity" evidence="14">
    <location>
        <begin position="1287"/>
        <end position="1299"/>
    </location>
</feature>
<dbReference type="PROSITE" id="PS50200">
    <property type="entry name" value="RA"/>
    <property type="match status" value="1"/>
</dbReference>
<dbReference type="PRINTS" id="PR00193">
    <property type="entry name" value="MYOSINHEAVY"/>
</dbReference>
<feature type="region of interest" description="Disordered" evidence="14">
    <location>
        <begin position="1784"/>
        <end position="1804"/>
    </location>
</feature>
<keyword evidence="8 12" id="KW-0067">ATP-binding</keyword>
<dbReference type="GO" id="GO:0008270">
    <property type="term" value="F:zinc ion binding"/>
    <property type="evidence" value="ECO:0007669"/>
    <property type="project" value="UniProtKB-KW"/>
</dbReference>
<evidence type="ECO:0000259" key="15">
    <source>
        <dbReference type="PROSITE" id="PS50081"/>
    </source>
</evidence>